<dbReference type="InterPro" id="IPR019775">
    <property type="entry name" value="WD40_repeat_CS"/>
</dbReference>
<feature type="repeat" description="WD" evidence="3">
    <location>
        <begin position="1383"/>
        <end position="1415"/>
    </location>
</feature>
<feature type="repeat" description="WD" evidence="3">
    <location>
        <begin position="1066"/>
        <end position="1097"/>
    </location>
</feature>
<dbReference type="eggNOG" id="COG4249">
    <property type="taxonomic scope" value="Bacteria"/>
</dbReference>
<protein>
    <submittedName>
        <fullName evidence="7">WD-40 repeat-containing protein</fullName>
    </submittedName>
</protein>
<dbReference type="STRING" id="1068978.AMETH_3805"/>
<keyword evidence="4" id="KW-0812">Transmembrane</keyword>
<keyword evidence="8" id="KW-1185">Reference proteome</keyword>
<evidence type="ECO:0000256" key="2">
    <source>
        <dbReference type="ARBA" id="ARBA00022737"/>
    </source>
</evidence>
<feature type="repeat" description="WD" evidence="3">
    <location>
        <begin position="887"/>
        <end position="921"/>
    </location>
</feature>
<dbReference type="PROSITE" id="PS00678">
    <property type="entry name" value="WD_REPEATS_1"/>
    <property type="match status" value="3"/>
</dbReference>
<proteinExistence type="predicted"/>
<evidence type="ECO:0000256" key="3">
    <source>
        <dbReference type="PROSITE-ProRule" id="PRU00221"/>
    </source>
</evidence>
<feature type="repeat" description="WD" evidence="3">
    <location>
        <begin position="1338"/>
        <end position="1371"/>
    </location>
</feature>
<dbReference type="Pfam" id="PF00656">
    <property type="entry name" value="Peptidase_C14"/>
    <property type="match status" value="1"/>
</dbReference>
<feature type="transmembrane region" description="Helical" evidence="4">
    <location>
        <begin position="709"/>
        <end position="730"/>
    </location>
</feature>
<dbReference type="OrthoDB" id="192618at2"/>
<organism evidence="7 8">
    <name type="scientific">Amycolatopsis methanolica 239</name>
    <dbReference type="NCBI Taxonomy" id="1068978"/>
    <lineage>
        <taxon>Bacteria</taxon>
        <taxon>Bacillati</taxon>
        <taxon>Actinomycetota</taxon>
        <taxon>Actinomycetes</taxon>
        <taxon>Pseudonocardiales</taxon>
        <taxon>Pseudonocardiaceae</taxon>
        <taxon>Amycolatopsis</taxon>
        <taxon>Amycolatopsis methanolica group</taxon>
    </lineage>
</organism>
<dbReference type="PROSITE" id="PS50082">
    <property type="entry name" value="WD_REPEATS_2"/>
    <property type="match status" value="9"/>
</dbReference>
<dbReference type="PANTHER" id="PTHR19879">
    <property type="entry name" value="TRANSCRIPTION INITIATION FACTOR TFIID"/>
    <property type="match status" value="1"/>
</dbReference>
<dbReference type="Pfam" id="PF20703">
    <property type="entry name" value="nSTAND1"/>
    <property type="match status" value="1"/>
</dbReference>
<dbReference type="NCBIfam" id="NF047832">
    <property type="entry name" value="caspase_w_EACC1"/>
    <property type="match status" value="1"/>
</dbReference>
<dbReference type="GO" id="GO:0006508">
    <property type="term" value="P:proteolysis"/>
    <property type="evidence" value="ECO:0007669"/>
    <property type="project" value="InterPro"/>
</dbReference>
<dbReference type="PRINTS" id="PR00320">
    <property type="entry name" value="GPROTEINBRPT"/>
</dbReference>
<reference evidence="7 8" key="1">
    <citation type="submission" date="2014-07" db="EMBL/GenBank/DDBJ databases">
        <title>Whole Genome Sequence of the Amycolatopsis methanolica 239.</title>
        <authorList>
            <person name="Tang B."/>
        </authorList>
    </citation>
    <scope>NUCLEOTIDE SEQUENCE [LARGE SCALE GENOMIC DNA]</scope>
    <source>
        <strain evidence="7 8">239</strain>
    </source>
</reference>
<keyword evidence="4" id="KW-1133">Transmembrane helix</keyword>
<dbReference type="InterPro" id="IPR015943">
    <property type="entry name" value="WD40/YVTN_repeat-like_dom_sf"/>
</dbReference>
<dbReference type="SUPFAM" id="SSF52540">
    <property type="entry name" value="P-loop containing nucleoside triphosphate hydrolases"/>
    <property type="match status" value="1"/>
</dbReference>
<dbReference type="eggNOG" id="COG2319">
    <property type="taxonomic scope" value="Bacteria"/>
</dbReference>
<dbReference type="Proteomes" id="UP000062973">
    <property type="component" value="Chromosome"/>
</dbReference>
<dbReference type="SMART" id="SM00320">
    <property type="entry name" value="WD40"/>
    <property type="match status" value="14"/>
</dbReference>
<dbReference type="CDD" id="cd00267">
    <property type="entry name" value="ABC_ATPase"/>
    <property type="match status" value="1"/>
</dbReference>
<dbReference type="PANTHER" id="PTHR19879:SF9">
    <property type="entry name" value="TRANSCRIPTION INITIATION FACTOR TFIID SUBUNIT 5"/>
    <property type="match status" value="1"/>
</dbReference>
<dbReference type="Gene3D" id="3.40.50.1460">
    <property type="match status" value="1"/>
</dbReference>
<dbReference type="KEGG" id="amq:AMETH_3805"/>
<gene>
    <name evidence="7" type="ORF">AMETH_3805</name>
</gene>
<keyword evidence="1 3" id="KW-0853">WD repeat</keyword>
<evidence type="ECO:0000313" key="8">
    <source>
        <dbReference type="Proteomes" id="UP000062973"/>
    </source>
</evidence>
<feature type="repeat" description="WD" evidence="3">
    <location>
        <begin position="1247"/>
        <end position="1288"/>
    </location>
</feature>
<feature type="domain" description="Novel STAND NTPase 1" evidence="6">
    <location>
        <begin position="266"/>
        <end position="663"/>
    </location>
</feature>
<dbReference type="CDD" id="cd00200">
    <property type="entry name" value="WD40"/>
    <property type="match status" value="2"/>
</dbReference>
<keyword evidence="4" id="KW-0472">Membrane</keyword>
<sequence length="1457" mass="154320">MNLGSAGTRVLLVGTGTHAEGSRLPPVPAVGATLTALETAFRERCGVRPESLPDPILDPDPIEFGNALTKAAAEAEDVFVLYYVGHGLVSPGNKLHLATRETDDLSTGLAFKALPYSAVEDALTLCRARTIVVVLDCCFAGRAHGSFGTSASDAFELASLGGAYVLASAASDEQALAPEGEPHTAFSGALLTLLAEGDPAGLPDLTVEAAYRHLRRVLPSRNVPAPVRHLSGQAGDLVLAPNPAAAPPRLPVPRTDGQPQADQPCPYRGLDPFTADDTRFFFGREQLTRELLDDLAAWSAEPGPVAVVGLSGAGKSSLLRAGLLPAVERGELRVPGSRTWPHMLLSPGEDPLGNLAARLAAPAGLTPEAIRADLTADPARLADVLRRALRHQAGGRDVPGGRLLLVVDQFEELFTTCADEDRRRAFVRALTAAAEETALVVLGLRADFYAHCLAYPELAGVLKDRQLPVPAMTSAQLRDAIEKPATAAGLQLEPGLTDLLLRDVRAGGDFGAGTLPLLSYALLLTWRARQGRTLTLAGYQATGGVWDAITRQAETIYNGLDADGQRAARLMLLRMVSVGDGTEDTRRRVRLSELDAGAAAVRDRFAAARLVTVDGDTAQISHEALLRAWRRLREWIDTDRAGLVIHQRLAESARLWDRDGRDASALHRGNQLQLARDWAADHPEQLDELSTRFLDVSVRADRRRRQVRAVVSGALVVLLVAALVAAVLAVQGRNEARAQQRTATARALIDRAESARDTAPQLALMLGIAADRLDSTADSTASLVTSLLDPYAGTLEAHTAPVSAVVFSGDGRRLATSGMDNRIFLWDTADPARPLGEITDTTPSNGFLFGPDGRTLFVGEFTGRVSVWDVAAAPVRVGEVATGGGYITAAALDPGGTVFATGSADGAVRLWDVADRTRPRLLTTLTGYPDQIGAMAFSPDGGVLAAGGYNPEQPKAAGVVLWDVRNPAAPREAGRLADQDGGTGALAFSPDGRVLAVGAAATIGLWDVADPARPGRLGDLTGQVSPVRTIRFEGPRRVAAAGYDHSWTAWDITDPAKPGPSRSRLGGGQSNWTNAVTLSPDGEILAAASAENTVLLWRRDADAGIGALDHYLSVQQGAVRAVRFSPDGRLAAVGSGDGTVGLWDVTDRDRPRGIRRVSGHTNWVDAVAFAPDSRTLASAGEDGVVILWDVGDPANPRERARVTEAMAPASTVDFDPSGRLLAVGTGNGSVSLYDVADPGYPARVAVVPAHRALVSAVVFGDQGRVLATGSYDGTGSLWDLSAPAAPRELSKFTAHTGRWYALALDPAGRTLATASEDTTVILWDVRDPAAPRVLGSPLARHTGRVRSVAFSPDGRMLATGSEDQTTRVWDVTDPTWPVSMVRLSSQQAMIITVAFSPDGRTLATGDGENRAYLWDTGEVVDIREHAVEQACRRAGRGLNPDEWRQQVPDLPYQQTCP</sequence>
<dbReference type="Gene3D" id="2.130.10.10">
    <property type="entry name" value="YVTN repeat-like/Quinoprotein amine dehydrogenase"/>
    <property type="match status" value="4"/>
</dbReference>
<dbReference type="InterPro" id="IPR001680">
    <property type="entry name" value="WD40_rpt"/>
</dbReference>
<evidence type="ECO:0000259" key="6">
    <source>
        <dbReference type="Pfam" id="PF20703"/>
    </source>
</evidence>
<dbReference type="PROSITE" id="PS50294">
    <property type="entry name" value="WD_REPEATS_REGION"/>
    <property type="match status" value="8"/>
</dbReference>
<dbReference type="InterPro" id="IPR020472">
    <property type="entry name" value="WD40_PAC1"/>
</dbReference>
<dbReference type="EMBL" id="CP009110">
    <property type="protein sequence ID" value="AIJ23897.1"/>
    <property type="molecule type" value="Genomic_DNA"/>
</dbReference>
<accession>A0A076N1S1</accession>
<dbReference type="GO" id="GO:0004197">
    <property type="term" value="F:cysteine-type endopeptidase activity"/>
    <property type="evidence" value="ECO:0007669"/>
    <property type="project" value="InterPro"/>
</dbReference>
<dbReference type="InterPro" id="IPR049052">
    <property type="entry name" value="nSTAND1"/>
</dbReference>
<evidence type="ECO:0000256" key="1">
    <source>
        <dbReference type="ARBA" id="ARBA00022574"/>
    </source>
</evidence>
<evidence type="ECO:0000313" key="7">
    <source>
        <dbReference type="EMBL" id="AIJ23897.1"/>
    </source>
</evidence>
<keyword evidence="2" id="KW-0677">Repeat</keyword>
<dbReference type="InterPro" id="IPR036322">
    <property type="entry name" value="WD40_repeat_dom_sf"/>
</dbReference>
<dbReference type="SUPFAM" id="SSF50978">
    <property type="entry name" value="WD40 repeat-like"/>
    <property type="match status" value="2"/>
</dbReference>
<evidence type="ECO:0000259" key="5">
    <source>
        <dbReference type="Pfam" id="PF00656"/>
    </source>
</evidence>
<dbReference type="HOGENOM" id="CLU_002352_0_2_11"/>
<feature type="repeat" description="WD" evidence="3">
    <location>
        <begin position="1112"/>
        <end position="1153"/>
    </location>
</feature>
<name>A0A076N1S1_AMYME</name>
<dbReference type="InterPro" id="IPR027417">
    <property type="entry name" value="P-loop_NTPase"/>
</dbReference>
<dbReference type="RefSeq" id="WP_017982729.1">
    <property type="nucleotide sequence ID" value="NZ_AQUL01000001.1"/>
</dbReference>
<feature type="repeat" description="WD" evidence="3">
    <location>
        <begin position="1292"/>
        <end position="1333"/>
    </location>
</feature>
<feature type="domain" description="Peptidase C14 caspase" evidence="5">
    <location>
        <begin position="58"/>
        <end position="219"/>
    </location>
</feature>
<dbReference type="Pfam" id="PF00400">
    <property type="entry name" value="WD40"/>
    <property type="match status" value="10"/>
</dbReference>
<dbReference type="InterPro" id="IPR011600">
    <property type="entry name" value="Pept_C14_caspase"/>
</dbReference>
<feature type="repeat" description="WD" evidence="3">
    <location>
        <begin position="795"/>
        <end position="827"/>
    </location>
</feature>
<evidence type="ECO:0000256" key="4">
    <source>
        <dbReference type="SAM" id="Phobius"/>
    </source>
</evidence>
<feature type="repeat" description="WD" evidence="3">
    <location>
        <begin position="1157"/>
        <end position="1190"/>
    </location>
</feature>